<dbReference type="InterPro" id="IPR004143">
    <property type="entry name" value="BPL_LPL_catalytic"/>
</dbReference>
<keyword evidence="6" id="KW-0012">Acyltransferase</keyword>
<dbReference type="EC" id="2.3.1.181" evidence="4"/>
<accession>A0A2G5U0U5</accession>
<dbReference type="NCBIfam" id="NF010925">
    <property type="entry name" value="PRK14345.1"/>
    <property type="match status" value="1"/>
</dbReference>
<protein>
    <recommendedName>
        <fullName evidence="4">lipoyl(octanoyl) transferase</fullName>
        <ecNumber evidence="4">2.3.1.181</ecNumber>
    </recommendedName>
    <alternativeName>
        <fullName evidence="7">Lipoate-protein ligase B</fullName>
    </alternativeName>
    <alternativeName>
        <fullName evidence="8">Lipoyl/octanoyl transferase</fullName>
    </alternativeName>
</protein>
<keyword evidence="11" id="KW-1185">Reference proteome</keyword>
<dbReference type="HAMAP" id="MF_00013">
    <property type="entry name" value="LipB"/>
    <property type="match status" value="1"/>
</dbReference>
<evidence type="ECO:0000259" key="9">
    <source>
        <dbReference type="PROSITE" id="PS51733"/>
    </source>
</evidence>
<dbReference type="Proteomes" id="UP000230233">
    <property type="component" value="Chromosome IV"/>
</dbReference>
<evidence type="ECO:0000256" key="8">
    <source>
        <dbReference type="ARBA" id="ARBA00033331"/>
    </source>
</evidence>
<dbReference type="OrthoDB" id="19908at2759"/>
<reference evidence="11" key="1">
    <citation type="submission" date="2017-10" db="EMBL/GenBank/DDBJ databases">
        <title>Rapid genome shrinkage in a self-fertile nematode reveals novel sperm competition proteins.</title>
        <authorList>
            <person name="Yin D."/>
            <person name="Schwarz E.M."/>
            <person name="Thomas C.G."/>
            <person name="Felde R.L."/>
            <person name="Korf I.F."/>
            <person name="Cutter A.D."/>
            <person name="Schartner C.M."/>
            <person name="Ralston E.J."/>
            <person name="Meyer B.J."/>
            <person name="Haag E.S."/>
        </authorList>
    </citation>
    <scope>NUCLEOTIDE SEQUENCE [LARGE SCALE GENOMIC DNA]</scope>
    <source>
        <strain evidence="11">JU1422</strain>
    </source>
</reference>
<dbReference type="STRING" id="1611254.A0A2G5U0U5"/>
<dbReference type="GO" id="GO:0009249">
    <property type="term" value="P:protein lipoylation"/>
    <property type="evidence" value="ECO:0007669"/>
    <property type="project" value="InterPro"/>
</dbReference>
<dbReference type="EMBL" id="PDUG01000004">
    <property type="protein sequence ID" value="PIC32846.1"/>
    <property type="molecule type" value="Genomic_DNA"/>
</dbReference>
<organism evidence="10 11">
    <name type="scientific">Caenorhabditis nigoni</name>
    <dbReference type="NCBI Taxonomy" id="1611254"/>
    <lineage>
        <taxon>Eukaryota</taxon>
        <taxon>Metazoa</taxon>
        <taxon>Ecdysozoa</taxon>
        <taxon>Nematoda</taxon>
        <taxon>Chromadorea</taxon>
        <taxon>Rhabditida</taxon>
        <taxon>Rhabditina</taxon>
        <taxon>Rhabditomorpha</taxon>
        <taxon>Rhabditoidea</taxon>
        <taxon>Rhabditidae</taxon>
        <taxon>Peloderinae</taxon>
        <taxon>Caenorhabditis</taxon>
    </lineage>
</organism>
<dbReference type="Pfam" id="PF21948">
    <property type="entry name" value="LplA-B_cat"/>
    <property type="match status" value="1"/>
</dbReference>
<dbReference type="PANTHER" id="PTHR10993">
    <property type="entry name" value="OCTANOYLTRANSFERASE"/>
    <property type="match status" value="1"/>
</dbReference>
<keyword evidence="5" id="KW-0808">Transferase</keyword>
<proteinExistence type="inferred from homology"/>
<evidence type="ECO:0000313" key="11">
    <source>
        <dbReference type="Proteomes" id="UP000230233"/>
    </source>
</evidence>
<evidence type="ECO:0000256" key="5">
    <source>
        <dbReference type="ARBA" id="ARBA00022679"/>
    </source>
</evidence>
<evidence type="ECO:0000256" key="1">
    <source>
        <dbReference type="ARBA" id="ARBA00004173"/>
    </source>
</evidence>
<evidence type="ECO:0000256" key="3">
    <source>
        <dbReference type="ARBA" id="ARBA00007907"/>
    </source>
</evidence>
<comment type="subcellular location">
    <subcellularLocation>
        <location evidence="1">Mitochondrion</location>
    </subcellularLocation>
</comment>
<evidence type="ECO:0000256" key="7">
    <source>
        <dbReference type="ARBA" id="ARBA00030797"/>
    </source>
</evidence>
<gene>
    <name evidence="10" type="primary">Cni-lpl-1</name>
    <name evidence="10" type="synonym">Cnig_chr_IV.g13034</name>
    <name evidence="10" type="ORF">B9Z55_013034</name>
</gene>
<evidence type="ECO:0000256" key="2">
    <source>
        <dbReference type="ARBA" id="ARBA00004821"/>
    </source>
</evidence>
<dbReference type="NCBIfam" id="TIGR00214">
    <property type="entry name" value="lipB"/>
    <property type="match status" value="1"/>
</dbReference>
<dbReference type="FunFam" id="3.30.930.10:FF:000035">
    <property type="entry name" value="Putative lipoyltransferase 2, mitochondrial"/>
    <property type="match status" value="1"/>
</dbReference>
<dbReference type="GO" id="GO:0005739">
    <property type="term" value="C:mitochondrion"/>
    <property type="evidence" value="ECO:0007669"/>
    <property type="project" value="UniProtKB-SubCell"/>
</dbReference>
<dbReference type="CDD" id="cd16444">
    <property type="entry name" value="LipB"/>
    <property type="match status" value="1"/>
</dbReference>
<dbReference type="InterPro" id="IPR045864">
    <property type="entry name" value="aa-tRNA-synth_II/BPL/LPL"/>
</dbReference>
<dbReference type="AlphaFoldDB" id="A0A2G5U0U5"/>
<sequence>MIFYPIRCLKEGFQTYEEMLRNLFTTARRFASSDSPRKVVVCSNGTIAAWHPPQEFPYEHTKPIDLSSSKTDQTSSSRLSAAALASAIPREPVNAELKEIFYTSKHEWYSRTREELVDLGLISYGAALREQQKFVELVKANKSETQSLNFILALEHQTVYTVGIRSKGYTKVEEERLKALGAEFHRTSRGGLITFHGPGQLVLYPICDVRRVSTRQLGVRSFVDKLEQTIIDSATDGFGIQNVGRTENTGVWVNGERKLAAIGIAVSGGVSYHGIAINCNTDLTWFDNIVGCGIEGVSTTSLSLETRRNISVSEARPILLNSFANNFECLLS</sequence>
<dbReference type="InterPro" id="IPR019346">
    <property type="entry name" value="Ribosomal_mL42"/>
</dbReference>
<dbReference type="Pfam" id="PF10210">
    <property type="entry name" value="MRP-S32"/>
    <property type="match status" value="1"/>
</dbReference>
<dbReference type="PROSITE" id="PS01313">
    <property type="entry name" value="LIPB"/>
    <property type="match status" value="1"/>
</dbReference>
<name>A0A2G5U0U5_9PELO</name>
<comment type="caution">
    <text evidence="10">The sequence shown here is derived from an EMBL/GenBank/DDBJ whole genome shotgun (WGS) entry which is preliminary data.</text>
</comment>
<dbReference type="InterPro" id="IPR000544">
    <property type="entry name" value="Octanoyltransferase"/>
</dbReference>
<evidence type="ECO:0000256" key="6">
    <source>
        <dbReference type="ARBA" id="ARBA00023315"/>
    </source>
</evidence>
<dbReference type="InterPro" id="IPR020605">
    <property type="entry name" value="Octanoyltransferase_CS"/>
</dbReference>
<feature type="domain" description="BPL/LPL catalytic" evidence="9">
    <location>
        <begin position="145"/>
        <end position="331"/>
    </location>
</feature>
<dbReference type="PROSITE" id="PS51733">
    <property type="entry name" value="BPL_LPL_CATALYTIC"/>
    <property type="match status" value="1"/>
</dbReference>
<dbReference type="PANTHER" id="PTHR10993:SF7">
    <property type="entry name" value="LIPOYLTRANSFERASE 2, MITOCHONDRIAL-RELATED"/>
    <property type="match status" value="1"/>
</dbReference>
<evidence type="ECO:0000256" key="4">
    <source>
        <dbReference type="ARBA" id="ARBA00012334"/>
    </source>
</evidence>
<comment type="pathway">
    <text evidence="2">Protein modification; protein lipoylation via endogenous pathway; protein N(6)-(lipoyl)lysine from octanoyl-[acyl-carrier-protein]: step 1/2.</text>
</comment>
<dbReference type="UniPathway" id="UPA00538">
    <property type="reaction ID" value="UER00592"/>
</dbReference>
<dbReference type="SUPFAM" id="SSF55681">
    <property type="entry name" value="Class II aaRS and biotin synthetases"/>
    <property type="match status" value="1"/>
</dbReference>
<comment type="similarity">
    <text evidence="3">Belongs to the LipB family.</text>
</comment>
<dbReference type="Gene3D" id="3.30.930.10">
    <property type="entry name" value="Bira Bifunctional Protein, Domain 2"/>
    <property type="match status" value="1"/>
</dbReference>
<dbReference type="GO" id="GO:0033819">
    <property type="term" value="F:lipoyl(octanoyl) transferase activity"/>
    <property type="evidence" value="ECO:0007669"/>
    <property type="project" value="UniProtKB-EC"/>
</dbReference>
<evidence type="ECO:0000313" key="10">
    <source>
        <dbReference type="EMBL" id="PIC32846.1"/>
    </source>
</evidence>